<dbReference type="GO" id="GO:0006508">
    <property type="term" value="P:proteolysis"/>
    <property type="evidence" value="ECO:0007669"/>
    <property type="project" value="InterPro"/>
</dbReference>
<dbReference type="GO" id="GO:0008236">
    <property type="term" value="F:serine-type peptidase activity"/>
    <property type="evidence" value="ECO:0007669"/>
    <property type="project" value="InterPro"/>
</dbReference>
<comment type="caution">
    <text evidence="3">The sequence shown here is derived from an EMBL/GenBank/DDBJ whole genome shotgun (WGS) entry which is preliminary data.</text>
</comment>
<dbReference type="Gene3D" id="3.40.50.1820">
    <property type="entry name" value="alpha/beta hydrolase"/>
    <property type="match status" value="1"/>
</dbReference>
<dbReference type="PANTHER" id="PTHR42972">
    <property type="entry name" value="TOL-PAL SYSTEM PROTEIN TOLB"/>
    <property type="match status" value="1"/>
</dbReference>
<dbReference type="InterPro" id="IPR001375">
    <property type="entry name" value="Peptidase_S9_cat"/>
</dbReference>
<dbReference type="Proteomes" id="UP000726737">
    <property type="component" value="Unassembled WGS sequence"/>
</dbReference>
<dbReference type="PANTHER" id="PTHR42972:SF9">
    <property type="entry name" value="PEPTIDASE S9 PROLYL OLIGOPEPTIDASE CATALYTIC DOMAIN-CONTAINING PROTEIN"/>
    <property type="match status" value="1"/>
</dbReference>
<sequence>MASLPSTVDSGSSKFAMKSNGQTAMNNHSTSATGSDLTAALDASWQVLGPFPTGMREQDFGADPLEAFGGFRTLSFDPKAKYPSELAKNGVVGWHTTEMDADGWVHVLYPEIDWKFNQQFLGWTFNQYQAWARSSFTVPPTAACAQPSPSNRDGLCSVMIQCENVGDFYVDNERLSGDWYGYGLTRHTLRLAPGTQHTISVRVVHEVRIFGGVILPPPSKFKCTLEMPFSRRNQDQQDNAAHELMVQVVEEGYGGYIVMDSVDGVLAGEYISVALRNVGPNSVLVKSVRVLQGSTRFTAELADTLRAVSLFPSIHRPIAVRLKQKNEGDNFYTSKGLELTLGFELEGGGIAGTVTTGILKIERRTWGGAYKYTFLDFDGTVHYAAAIPPSKPISQTTGSAPVLVSLHGAGVEVAQSPFWLSEYSQRERTWVVLPTGRSPWGYDWHGASIKNVFAAIQSLADHLPGVPSVLKDVPGIKPDPERLLMAGHSNGGQGAWFMATHFPDKAIAVTPAAGYVNIKQYVPYSAWLSNSYTDAHLRGLLEASITEFDNDVHMSNTVDIPILARTGGADDNVPPFNSRKMVRLGQENAHNLSAISLSEIPGAGHWFIGVLHDNVMQAFLKEHLQDDTVSQAKGGTAIQGTPIAVVHPPFPKSFEITVLNPAGMGSKGGVQVEQLRVPFRKGTIKVEILGAKETEEIDEPFKTWIVNTTNIRRFRILDFGSLRLRRGPISRLIVDGVTFDLDTQGNIYPDIQLHSGTFLRDSSANKSHPWQFTTSNDWVRTERHRETYGPAIQILEKRVVIVLGTRLSQQSTSQDLDGSEFKRTAERIAKLIAHDIYLYGRSDVEIVTDNEYLDPLQDMSDTSNLVLIGDAHQNQVTEHILAQTEQEGSLDLTIRAWKLRHDYFPRGLVF</sequence>
<feature type="region of interest" description="Disordered" evidence="1">
    <location>
        <begin position="1"/>
        <end position="33"/>
    </location>
</feature>
<keyword evidence="4" id="KW-1185">Reference proteome</keyword>
<organism evidence="3 4">
    <name type="scientific">Mortierella polycephala</name>
    <dbReference type="NCBI Taxonomy" id="41804"/>
    <lineage>
        <taxon>Eukaryota</taxon>
        <taxon>Fungi</taxon>
        <taxon>Fungi incertae sedis</taxon>
        <taxon>Mucoromycota</taxon>
        <taxon>Mortierellomycotina</taxon>
        <taxon>Mortierellomycetes</taxon>
        <taxon>Mortierellales</taxon>
        <taxon>Mortierellaceae</taxon>
        <taxon>Mortierella</taxon>
    </lineage>
</organism>
<evidence type="ECO:0000256" key="1">
    <source>
        <dbReference type="SAM" id="MobiDB-lite"/>
    </source>
</evidence>
<accession>A0A9P6QA29</accession>
<dbReference type="SUPFAM" id="SSF53474">
    <property type="entry name" value="alpha/beta-Hydrolases"/>
    <property type="match status" value="1"/>
</dbReference>
<dbReference type="AlphaFoldDB" id="A0A9P6QA29"/>
<dbReference type="EMBL" id="JAAAJA010000106">
    <property type="protein sequence ID" value="KAG0262125.1"/>
    <property type="molecule type" value="Genomic_DNA"/>
</dbReference>
<feature type="domain" description="Peptidase S9 prolyl oligopeptidase catalytic" evidence="2">
    <location>
        <begin position="479"/>
        <end position="625"/>
    </location>
</feature>
<dbReference type="OrthoDB" id="449091at2759"/>
<evidence type="ECO:0000313" key="4">
    <source>
        <dbReference type="Proteomes" id="UP000726737"/>
    </source>
</evidence>
<evidence type="ECO:0000313" key="3">
    <source>
        <dbReference type="EMBL" id="KAG0262125.1"/>
    </source>
</evidence>
<protein>
    <recommendedName>
        <fullName evidence="2">Peptidase S9 prolyl oligopeptidase catalytic domain-containing protein</fullName>
    </recommendedName>
</protein>
<name>A0A9P6QA29_9FUNG</name>
<reference evidence="3" key="1">
    <citation type="journal article" date="2020" name="Fungal Divers.">
        <title>Resolving the Mortierellaceae phylogeny through synthesis of multi-gene phylogenetics and phylogenomics.</title>
        <authorList>
            <person name="Vandepol N."/>
            <person name="Liber J."/>
            <person name="Desiro A."/>
            <person name="Na H."/>
            <person name="Kennedy M."/>
            <person name="Barry K."/>
            <person name="Grigoriev I.V."/>
            <person name="Miller A.N."/>
            <person name="O'Donnell K."/>
            <person name="Stajich J.E."/>
            <person name="Bonito G."/>
        </authorList>
    </citation>
    <scope>NUCLEOTIDE SEQUENCE</scope>
    <source>
        <strain evidence="3">KOD948</strain>
    </source>
</reference>
<gene>
    <name evidence="3" type="ORF">BG011_000322</name>
</gene>
<dbReference type="Pfam" id="PF00326">
    <property type="entry name" value="Peptidase_S9"/>
    <property type="match status" value="1"/>
</dbReference>
<proteinExistence type="predicted"/>
<evidence type="ECO:0000259" key="2">
    <source>
        <dbReference type="Pfam" id="PF00326"/>
    </source>
</evidence>
<dbReference type="InterPro" id="IPR029058">
    <property type="entry name" value="AB_hydrolase_fold"/>
</dbReference>